<accession>A0AAW9RCB5</accession>
<dbReference type="EMBL" id="JAZHOG010000001">
    <property type="protein sequence ID" value="MEJ8566539.1"/>
    <property type="molecule type" value="Genomic_DNA"/>
</dbReference>
<dbReference type="Proteomes" id="UP001359886">
    <property type="component" value="Unassembled WGS sequence"/>
</dbReference>
<evidence type="ECO:0000259" key="1">
    <source>
        <dbReference type="Pfam" id="PF00557"/>
    </source>
</evidence>
<keyword evidence="2" id="KW-0378">Hydrolase</keyword>
<evidence type="ECO:0000313" key="2">
    <source>
        <dbReference type="EMBL" id="MEJ8566539.1"/>
    </source>
</evidence>
<dbReference type="Gene3D" id="3.90.230.10">
    <property type="entry name" value="Creatinase/methionine aminopeptidase superfamily"/>
    <property type="match status" value="1"/>
</dbReference>
<dbReference type="InterPro" id="IPR050659">
    <property type="entry name" value="Peptidase_M24B"/>
</dbReference>
<evidence type="ECO:0000313" key="3">
    <source>
        <dbReference type="Proteomes" id="UP001359886"/>
    </source>
</evidence>
<keyword evidence="3" id="KW-1185">Reference proteome</keyword>
<dbReference type="CDD" id="cd01066">
    <property type="entry name" value="APP_MetAP"/>
    <property type="match status" value="1"/>
</dbReference>
<reference evidence="2 3" key="1">
    <citation type="submission" date="2024-02" db="EMBL/GenBank/DDBJ databases">
        <title>A novel Wenzhouxiangellaceae bacterium, isolated from coastal sediments.</title>
        <authorList>
            <person name="Du Z.-J."/>
            <person name="Ye Y.-Q."/>
            <person name="Zhang X.-Y."/>
        </authorList>
    </citation>
    <scope>NUCLEOTIDE SEQUENCE [LARGE SCALE GENOMIC DNA]</scope>
    <source>
        <strain evidence="2 3">CH-27</strain>
    </source>
</reference>
<feature type="domain" description="Peptidase M24" evidence="1">
    <location>
        <begin position="227"/>
        <end position="431"/>
    </location>
</feature>
<comment type="caution">
    <text evidence="2">The sequence shown here is derived from an EMBL/GenBank/DDBJ whole genome shotgun (WGS) entry which is preliminary data.</text>
</comment>
<protein>
    <submittedName>
        <fullName evidence="2">M24 family metallopeptidase</fullName>
        <ecNumber evidence="2">3.4.-.-</ecNumber>
    </submittedName>
</protein>
<dbReference type="InterPro" id="IPR000994">
    <property type="entry name" value="Pept_M24"/>
</dbReference>
<dbReference type="PANTHER" id="PTHR46112">
    <property type="entry name" value="AMINOPEPTIDASE"/>
    <property type="match status" value="1"/>
</dbReference>
<dbReference type="GO" id="GO:0016787">
    <property type="term" value="F:hydrolase activity"/>
    <property type="evidence" value="ECO:0007669"/>
    <property type="project" value="UniProtKB-KW"/>
</dbReference>
<dbReference type="AlphaFoldDB" id="A0AAW9RCB5"/>
<organism evidence="2 3">
    <name type="scientific">Elongatibacter sediminis</name>
    <dbReference type="NCBI Taxonomy" id="3119006"/>
    <lineage>
        <taxon>Bacteria</taxon>
        <taxon>Pseudomonadati</taxon>
        <taxon>Pseudomonadota</taxon>
        <taxon>Gammaproteobacteria</taxon>
        <taxon>Chromatiales</taxon>
        <taxon>Wenzhouxiangellaceae</taxon>
        <taxon>Elongatibacter</taxon>
    </lineage>
</organism>
<dbReference type="RefSeq" id="WP_354693856.1">
    <property type="nucleotide sequence ID" value="NZ_JAZHOG010000001.1"/>
</dbReference>
<dbReference type="EC" id="3.4.-.-" evidence="2"/>
<name>A0AAW9RCB5_9GAMM</name>
<dbReference type="SUPFAM" id="SSF55920">
    <property type="entry name" value="Creatinase/aminopeptidase"/>
    <property type="match status" value="1"/>
</dbReference>
<dbReference type="PANTHER" id="PTHR46112:SF8">
    <property type="entry name" value="CYTOPLASMIC PEPTIDASE PEPQ-RELATED"/>
    <property type="match status" value="1"/>
</dbReference>
<sequence length="465" mass="52382">MKTHLSLLVIAVATLASCTADHDTAEEPQNAATGAPSVERESLLLPWTEQLRIRQSWLETRHEMLLEMMRRHGIDMWIVVNEEFNNDPLTEYIAPPRPYAGNRDIFIFIDSGDDAGLRTVALTGYEEENLARFFELAQFKPDPNNPRKAREVLAELYAEHQPGVIGLGTGGHRGMSRSLSHDSYLLLSEAMGEEATAKFVSAEGLIEEYLETRIPEELPHYTKLVQLTEEITRRALSNEVIDPGRTTVGDVRNWLYDALWDAGVETWFQPDMRVQRHGLEDNMSRGFLAVAPESMVIERGDVIHVDFGISYMGFDTDWQKHAYVLREGEDDVPQGLKDAMANTNALQDALMLRASRPGRTAGAVHDATMAEMQEKGIEAQIYSHPLGNHGHGMGAGISFSNAKNEARASKTLRKGAYIAIELNTKTPVPEWDNQDVFIMMEDPAHLTDDGWEFFRPRQEAFYLIR</sequence>
<proteinExistence type="predicted"/>
<dbReference type="Pfam" id="PF00557">
    <property type="entry name" value="Peptidase_M24"/>
    <property type="match status" value="1"/>
</dbReference>
<dbReference type="InterPro" id="IPR036005">
    <property type="entry name" value="Creatinase/aminopeptidase-like"/>
</dbReference>
<dbReference type="PROSITE" id="PS51257">
    <property type="entry name" value="PROKAR_LIPOPROTEIN"/>
    <property type="match status" value="1"/>
</dbReference>
<gene>
    <name evidence="2" type="ORF">V3330_02770</name>
</gene>